<dbReference type="AlphaFoldDB" id="A0AAD9CYU4"/>
<feature type="compositionally biased region" description="Basic and acidic residues" evidence="1">
    <location>
        <begin position="165"/>
        <end position="174"/>
    </location>
</feature>
<comment type="caution">
    <text evidence="2">The sequence shown here is derived from an EMBL/GenBank/DDBJ whole genome shotgun (WGS) entry which is preliminary data.</text>
</comment>
<sequence>MSRPDDPACLFPSDRSPARPAPKRLLSLQAQPSYRPLTPLKSTPIDYEYPSPTSPTSPFRPTASPSRPGAPQRAHSFCGDLSASTYALASAKCGTHLTGDKSDLIAPPLERTLSSLGSRGNYTPKAQFMARPLTRDSSGHLVRLPPLPASFRQAAHTTYIPFADHDSRPKDPHLIRFTHSTSSRPRASRCDFACPP</sequence>
<dbReference type="Proteomes" id="UP001182556">
    <property type="component" value="Unassembled WGS sequence"/>
</dbReference>
<organism evidence="2 3">
    <name type="scientific">Papiliotrema laurentii</name>
    <name type="common">Cryptococcus laurentii</name>
    <dbReference type="NCBI Taxonomy" id="5418"/>
    <lineage>
        <taxon>Eukaryota</taxon>
        <taxon>Fungi</taxon>
        <taxon>Dikarya</taxon>
        <taxon>Basidiomycota</taxon>
        <taxon>Agaricomycotina</taxon>
        <taxon>Tremellomycetes</taxon>
        <taxon>Tremellales</taxon>
        <taxon>Rhynchogastremaceae</taxon>
        <taxon>Papiliotrema</taxon>
    </lineage>
</organism>
<feature type="compositionally biased region" description="Low complexity" evidence="1">
    <location>
        <begin position="50"/>
        <end position="67"/>
    </location>
</feature>
<accession>A0AAD9CYU4</accession>
<evidence type="ECO:0000313" key="3">
    <source>
        <dbReference type="Proteomes" id="UP001182556"/>
    </source>
</evidence>
<reference evidence="2" key="1">
    <citation type="submission" date="2023-02" db="EMBL/GenBank/DDBJ databases">
        <title>Identification and recombinant expression of a fungal hydrolase from Papiliotrema laurentii that hydrolyzes apple cutin and clears colloidal polyester polyurethane.</title>
        <authorList>
            <consortium name="DOE Joint Genome Institute"/>
            <person name="Roman V.A."/>
            <person name="Bojanowski C."/>
            <person name="Crable B.R."/>
            <person name="Wagner D.N."/>
            <person name="Hung C.S."/>
            <person name="Nadeau L.J."/>
            <person name="Schratz L."/>
            <person name="Haridas S."/>
            <person name="Pangilinan J."/>
            <person name="Lipzen A."/>
            <person name="Na H."/>
            <person name="Yan M."/>
            <person name="Ng V."/>
            <person name="Grigoriev I.V."/>
            <person name="Spatafora J.W."/>
            <person name="Barlow D."/>
            <person name="Biffinger J."/>
            <person name="Kelley-Loughnane N."/>
            <person name="Varaljay V.A."/>
            <person name="Crookes-Goodson W.J."/>
        </authorList>
    </citation>
    <scope>NUCLEOTIDE SEQUENCE</scope>
    <source>
        <strain evidence="2">5307AH</strain>
    </source>
</reference>
<dbReference type="EMBL" id="JAODAN010000007">
    <property type="protein sequence ID" value="KAK1922965.1"/>
    <property type="molecule type" value="Genomic_DNA"/>
</dbReference>
<proteinExistence type="predicted"/>
<gene>
    <name evidence="2" type="ORF">DB88DRAFT_326695</name>
</gene>
<keyword evidence="3" id="KW-1185">Reference proteome</keyword>
<evidence type="ECO:0000313" key="2">
    <source>
        <dbReference type="EMBL" id="KAK1922965.1"/>
    </source>
</evidence>
<feature type="region of interest" description="Disordered" evidence="1">
    <location>
        <begin position="165"/>
        <end position="196"/>
    </location>
</feature>
<name>A0AAD9CYU4_PAPLA</name>
<evidence type="ECO:0000256" key="1">
    <source>
        <dbReference type="SAM" id="MobiDB-lite"/>
    </source>
</evidence>
<feature type="region of interest" description="Disordered" evidence="1">
    <location>
        <begin position="1"/>
        <end position="76"/>
    </location>
</feature>
<protein>
    <submittedName>
        <fullName evidence="2">Uncharacterized protein</fullName>
    </submittedName>
</protein>